<feature type="domain" description="Major facilitator superfamily (MFS) profile" evidence="8">
    <location>
        <begin position="18"/>
        <end position="436"/>
    </location>
</feature>
<feature type="transmembrane region" description="Helical" evidence="7">
    <location>
        <begin position="409"/>
        <end position="429"/>
    </location>
</feature>
<protein>
    <submittedName>
        <fullName evidence="9">MHS family MFS transporter</fullName>
    </submittedName>
</protein>
<feature type="transmembrane region" description="Helical" evidence="7">
    <location>
        <begin position="316"/>
        <end position="335"/>
    </location>
</feature>
<feature type="transmembrane region" description="Helical" evidence="7">
    <location>
        <begin position="250"/>
        <end position="272"/>
    </location>
</feature>
<evidence type="ECO:0000256" key="6">
    <source>
        <dbReference type="ARBA" id="ARBA00023136"/>
    </source>
</evidence>
<evidence type="ECO:0000256" key="7">
    <source>
        <dbReference type="SAM" id="Phobius"/>
    </source>
</evidence>
<dbReference type="RefSeq" id="WP_195133400.1">
    <property type="nucleotide sequence ID" value="NZ_JADLQX010000039.1"/>
</dbReference>
<keyword evidence="4 7" id="KW-0812">Transmembrane</keyword>
<comment type="subcellular location">
    <subcellularLocation>
        <location evidence="1">Cell membrane</location>
        <topology evidence="1">Multi-pass membrane protein</topology>
    </subcellularLocation>
</comment>
<dbReference type="SUPFAM" id="SSF103473">
    <property type="entry name" value="MFS general substrate transporter"/>
    <property type="match status" value="1"/>
</dbReference>
<accession>A0ABS0D049</accession>
<evidence type="ECO:0000313" key="9">
    <source>
        <dbReference type="EMBL" id="MBF6302213.1"/>
    </source>
</evidence>
<feature type="transmembrane region" description="Helical" evidence="7">
    <location>
        <begin position="121"/>
        <end position="145"/>
    </location>
</feature>
<feature type="transmembrane region" description="Helical" evidence="7">
    <location>
        <begin position="20"/>
        <end position="44"/>
    </location>
</feature>
<feature type="transmembrane region" description="Helical" evidence="7">
    <location>
        <begin position="379"/>
        <end position="403"/>
    </location>
</feature>
<evidence type="ECO:0000256" key="3">
    <source>
        <dbReference type="ARBA" id="ARBA00022475"/>
    </source>
</evidence>
<dbReference type="InterPro" id="IPR005829">
    <property type="entry name" value="Sugar_transporter_CS"/>
</dbReference>
<dbReference type="Proteomes" id="UP000702209">
    <property type="component" value="Unassembled WGS sequence"/>
</dbReference>
<dbReference type="EMBL" id="JADLQX010000039">
    <property type="protein sequence ID" value="MBF6302213.1"/>
    <property type="molecule type" value="Genomic_DNA"/>
</dbReference>
<evidence type="ECO:0000313" key="10">
    <source>
        <dbReference type="Proteomes" id="UP000702209"/>
    </source>
</evidence>
<dbReference type="InterPro" id="IPR036259">
    <property type="entry name" value="MFS_trans_sf"/>
</dbReference>
<keyword evidence="2" id="KW-0813">Transport</keyword>
<comment type="caution">
    <text evidence="9">The sequence shown here is derived from an EMBL/GenBank/DDBJ whole genome shotgun (WGS) entry which is preliminary data.</text>
</comment>
<reference evidence="9 10" key="1">
    <citation type="submission" date="2020-10" db="EMBL/GenBank/DDBJ databases">
        <title>Identification of Nocardia species via Next-generation sequencing and recognition of intraspecies genetic diversity.</title>
        <authorList>
            <person name="Li P."/>
            <person name="Li P."/>
            <person name="Lu B."/>
        </authorList>
    </citation>
    <scope>NUCLEOTIDE SEQUENCE [LARGE SCALE GENOMIC DNA]</scope>
    <source>
        <strain evidence="9 10">BJ06-0157</strain>
    </source>
</reference>
<feature type="transmembrane region" description="Helical" evidence="7">
    <location>
        <begin position="284"/>
        <end position="304"/>
    </location>
</feature>
<evidence type="ECO:0000256" key="2">
    <source>
        <dbReference type="ARBA" id="ARBA00022448"/>
    </source>
</evidence>
<feature type="transmembrane region" description="Helical" evidence="7">
    <location>
        <begin position="56"/>
        <end position="79"/>
    </location>
</feature>
<proteinExistence type="predicted"/>
<evidence type="ECO:0000256" key="5">
    <source>
        <dbReference type="ARBA" id="ARBA00022989"/>
    </source>
</evidence>
<dbReference type="PROSITE" id="PS00217">
    <property type="entry name" value="SUGAR_TRANSPORT_2"/>
    <property type="match status" value="1"/>
</dbReference>
<keyword evidence="3" id="KW-1003">Cell membrane</keyword>
<keyword evidence="10" id="KW-1185">Reference proteome</keyword>
<dbReference type="InterPro" id="IPR005828">
    <property type="entry name" value="MFS_sugar_transport-like"/>
</dbReference>
<feature type="transmembrane region" description="Helical" evidence="7">
    <location>
        <begin position="341"/>
        <end position="367"/>
    </location>
</feature>
<keyword evidence="5 7" id="KW-1133">Transmembrane helix</keyword>
<dbReference type="InterPro" id="IPR020846">
    <property type="entry name" value="MFS_dom"/>
</dbReference>
<keyword evidence="6 7" id="KW-0472">Membrane</keyword>
<feature type="transmembrane region" description="Helical" evidence="7">
    <location>
        <begin position="91"/>
        <end position="109"/>
    </location>
</feature>
<evidence type="ECO:0000259" key="8">
    <source>
        <dbReference type="PROSITE" id="PS50850"/>
    </source>
</evidence>
<dbReference type="CDD" id="cd17369">
    <property type="entry name" value="MFS_ShiA_like"/>
    <property type="match status" value="1"/>
</dbReference>
<evidence type="ECO:0000256" key="4">
    <source>
        <dbReference type="ARBA" id="ARBA00022692"/>
    </source>
</evidence>
<feature type="transmembrane region" description="Helical" evidence="7">
    <location>
        <begin position="195"/>
        <end position="214"/>
    </location>
</feature>
<organism evidence="9 10">
    <name type="scientific">Nocardia amamiensis</name>
    <dbReference type="NCBI Taxonomy" id="404578"/>
    <lineage>
        <taxon>Bacteria</taxon>
        <taxon>Bacillati</taxon>
        <taxon>Actinomycetota</taxon>
        <taxon>Actinomycetes</taxon>
        <taxon>Mycobacteriales</taxon>
        <taxon>Nocardiaceae</taxon>
        <taxon>Nocardia</taxon>
    </lineage>
</organism>
<evidence type="ECO:0000256" key="1">
    <source>
        <dbReference type="ARBA" id="ARBA00004651"/>
    </source>
</evidence>
<sequence>MTPNTDSGTPDQKKLRRLMAAALVGSSIEWYDFFIYGTAAALVFGKLFFPNASPLVGTLLSFSTFWAGFIARPLGGLLFGHIGDTYGRKPALVSCLILVAAATCAIGMLPTAGSIGVAAPILLVALRFLQGIAVGGQWGGVTLLLTETTKPNRRGQAGTFGQMGVPSGLLLGTGAFLLVGALVEKADFLAWGWRIPFLASAILFVVVLFIQLRIEDSPEFRQLQKRADDASNAIAQAPILEVVKKHSKKVLLGAGLLFGTNAVFYISIAGVLDYGVRELGLGRNGLLAVSLISSAVSVPVIYLSGSWSDRVGRRPLMLAGAAVMALWAFPFFWLVNTGSLAAILIATTVGSGIGSGLVYGPLAAYLAELFEPRIRYSGITLAYQLAAILVSGGTPFLMASLLAATGSTASVSAFMMIMALCTLGSAWVLPETVSREQPVTTGGHASASVTS</sequence>
<feature type="transmembrane region" description="Helical" evidence="7">
    <location>
        <begin position="165"/>
        <end position="183"/>
    </location>
</feature>
<name>A0ABS0D049_9NOCA</name>
<dbReference type="PROSITE" id="PS50850">
    <property type="entry name" value="MFS"/>
    <property type="match status" value="1"/>
</dbReference>
<dbReference type="PANTHER" id="PTHR43045:SF1">
    <property type="entry name" value="SHIKIMATE TRANSPORTER"/>
    <property type="match status" value="1"/>
</dbReference>
<dbReference type="Gene3D" id="1.20.1250.20">
    <property type="entry name" value="MFS general substrate transporter like domains"/>
    <property type="match status" value="2"/>
</dbReference>
<dbReference type="PANTHER" id="PTHR43045">
    <property type="entry name" value="SHIKIMATE TRANSPORTER"/>
    <property type="match status" value="1"/>
</dbReference>
<dbReference type="Pfam" id="PF00083">
    <property type="entry name" value="Sugar_tr"/>
    <property type="match status" value="1"/>
</dbReference>
<gene>
    <name evidence="9" type="ORF">IU459_32430</name>
</gene>